<dbReference type="EnsemblBacteria" id="ABL78383">
    <property type="protein sequence ID" value="ABL78383"/>
    <property type="gene ID" value="Tpen_0983"/>
</dbReference>
<dbReference type="GeneID" id="4600457"/>
<dbReference type="RefSeq" id="WP_011752648.1">
    <property type="nucleotide sequence ID" value="NC_008698.1"/>
</dbReference>
<dbReference type="Proteomes" id="UP000000641">
    <property type="component" value="Chromosome"/>
</dbReference>
<name>A1RYV3_THEPD</name>
<evidence type="ECO:0008006" key="3">
    <source>
        <dbReference type="Google" id="ProtNLM"/>
    </source>
</evidence>
<protein>
    <recommendedName>
        <fullName evidence="3">DUF499 domain-containing protein</fullName>
    </recommendedName>
</protein>
<dbReference type="OrthoDB" id="25002at2157"/>
<reference evidence="2" key="1">
    <citation type="journal article" date="2008" name="J. Bacteriol.">
        <title>Genome sequence of Thermofilum pendens reveals an exceptional loss of biosynthetic pathways without genome reduction.</title>
        <authorList>
            <person name="Anderson I."/>
            <person name="Rodriguez J."/>
            <person name="Susanti D."/>
            <person name="Porat I."/>
            <person name="Reich C."/>
            <person name="Ulrich L.E."/>
            <person name="Elkins J.G."/>
            <person name="Mavromatis K."/>
            <person name="Lykidis A."/>
            <person name="Kim E."/>
            <person name="Thompson L.S."/>
            <person name="Nolan M."/>
            <person name="Land M."/>
            <person name="Copeland A."/>
            <person name="Lapidus A."/>
            <person name="Lucas S."/>
            <person name="Detter C."/>
            <person name="Zhulin I.B."/>
            <person name="Olsen G.J."/>
            <person name="Whitman W."/>
            <person name="Mukhopadhyay B."/>
            <person name="Bristow J."/>
            <person name="Kyrpides N."/>
        </authorList>
    </citation>
    <scope>NUCLEOTIDE SEQUENCE [LARGE SCALE GENOMIC DNA]</scope>
    <source>
        <strain evidence="2">DSM 2475 / Hrk 5</strain>
    </source>
</reference>
<keyword evidence="2" id="KW-1185">Reference proteome</keyword>
<organism evidence="1 2">
    <name type="scientific">Thermofilum pendens (strain DSM 2475 / Hrk 5)</name>
    <dbReference type="NCBI Taxonomy" id="368408"/>
    <lineage>
        <taxon>Archaea</taxon>
        <taxon>Thermoproteota</taxon>
        <taxon>Thermoprotei</taxon>
        <taxon>Thermofilales</taxon>
        <taxon>Thermofilaceae</taxon>
        <taxon>Thermofilum</taxon>
    </lineage>
</organism>
<evidence type="ECO:0000313" key="1">
    <source>
        <dbReference type="EMBL" id="ABL78383.1"/>
    </source>
</evidence>
<evidence type="ECO:0000313" key="2">
    <source>
        <dbReference type="Proteomes" id="UP000000641"/>
    </source>
</evidence>
<dbReference type="KEGG" id="tpe:Tpen_0983"/>
<dbReference type="EMBL" id="CP000505">
    <property type="protein sequence ID" value="ABL78383.1"/>
    <property type="molecule type" value="Genomic_DNA"/>
</dbReference>
<dbReference type="STRING" id="368408.Tpen_0983"/>
<dbReference type="HOGENOM" id="CLU_295544_0_0_2"/>
<proteinExistence type="predicted"/>
<sequence length="1019" mass="115450">MSLVNLLAEGKVSPAVDIYEVYKSLFKGEKPEKIYEPYCDPRLFFQLTFVTDGFKQYLGDFLSKLASGESEVYVMPALLGAGKSHFLAFVLHILRLYRDCRGAGECVEKALEELGVKLKVPSLEKVPEVLVFHGEHNVDLKPLDFSSKDTLKASLKPPVVLIFDETQHFEAKIRDFPLLMQMLAEAVEERRGVFLFVSFSLFSGERPDLAAPKSLDAVRRVHYVTVSLDVTRNIVEVFRRWAGLSGARSVELAGLKGIVTDERLREFENRLRGSYPFNPYLLDAVLQLADESLVEKTRVQLTRGLLRILASAYVNRRGELVIFADLPEPKEVVIAGDVFAGQLNVILRLYEDDARKVSGSIAALSVLRHILLATFFARLLPHRRMYPTEEELILGSYDPARVKPLDVKMFLEDAARQGLHIEKVNGRYMYWFIGGIEEKVRDAMYRFGDDDGLEVATDEVASLARERAGPFSSVVIAGVGGTKALGKVKVVSSRDEWEKELKDQDKAILAIDLLNFGVPVKRNNLIVVRRYDEGEPPQTTLELLKRVGEGPRTVREAVVDLGRLVKGVDEVYANLIDYFPELLEEEMEDILRRELEQLIRGRLENLKSRAKAYLRESVGLWLRRGVVGFKDVEKRGFDELVGELVKDKRDRLRGVVKEIFTGDLINWDSFKKVGDLWSLFLNNESFPAIPASFEEFLEALREYCKGCNCLFEEDGEVKWLGENGCVMPELDKDVGVAPFMYKKRVTEWAVEGFLKQYGSSAKRRVYIVYRKPSGPEARATPEELLSKQNEWIYLEGGRLEIEEVQKGISVSVDGVETVSVERPRGATILVEVESSYDLKSIEYTLNGVKKVFDVKGKRHAFNVKVPGEPGRYVLKVRAVFADDTFDERDVAIIVRGKCKRKITVLSVSVGEEIVGLKADTAQDGEILLRYFRDRGVPFKATVSTEYSYGDEEMIVNVRKKVNSPDDADKLLKILKAIQALTPNAEVTFEFMEPQKVDEDMEKRFRGLKVVFSVEREEEC</sequence>
<dbReference type="eggNOG" id="arCOG00887">
    <property type="taxonomic scope" value="Archaea"/>
</dbReference>
<gene>
    <name evidence="1" type="ordered locus">Tpen_0983</name>
</gene>
<accession>A1RYV3</accession>
<dbReference type="AlphaFoldDB" id="A1RYV3"/>